<dbReference type="EMBL" id="MU155373">
    <property type="protein sequence ID" value="KAF9474544.1"/>
    <property type="molecule type" value="Genomic_DNA"/>
</dbReference>
<reference evidence="2" key="1">
    <citation type="submission" date="2020-11" db="EMBL/GenBank/DDBJ databases">
        <authorList>
            <consortium name="DOE Joint Genome Institute"/>
            <person name="Ahrendt S."/>
            <person name="Riley R."/>
            <person name="Andreopoulos W."/>
            <person name="Labutti K."/>
            <person name="Pangilinan J."/>
            <person name="Ruiz-Duenas F.J."/>
            <person name="Barrasa J.M."/>
            <person name="Sanchez-Garcia M."/>
            <person name="Camarero S."/>
            <person name="Miyauchi S."/>
            <person name="Serrano A."/>
            <person name="Linde D."/>
            <person name="Babiker R."/>
            <person name="Drula E."/>
            <person name="Ayuso-Fernandez I."/>
            <person name="Pacheco R."/>
            <person name="Padilla G."/>
            <person name="Ferreira P."/>
            <person name="Barriuso J."/>
            <person name="Kellner H."/>
            <person name="Castanera R."/>
            <person name="Alfaro M."/>
            <person name="Ramirez L."/>
            <person name="Pisabarro A.G."/>
            <person name="Kuo A."/>
            <person name="Tritt A."/>
            <person name="Lipzen A."/>
            <person name="He G."/>
            <person name="Yan M."/>
            <person name="Ng V."/>
            <person name="Cullen D."/>
            <person name="Martin F."/>
            <person name="Rosso M.-N."/>
            <person name="Henrissat B."/>
            <person name="Hibbett D."/>
            <person name="Martinez A.T."/>
            <person name="Grigoriev I.V."/>
        </authorList>
    </citation>
    <scope>NUCLEOTIDE SEQUENCE</scope>
    <source>
        <strain evidence="2">CIRM-BRFM 674</strain>
    </source>
</reference>
<keyword evidence="3" id="KW-1185">Reference proteome</keyword>
<proteinExistence type="predicted"/>
<evidence type="ECO:0000256" key="1">
    <source>
        <dbReference type="SAM" id="SignalP"/>
    </source>
</evidence>
<sequence length="271" mass="27826">MFRASSKVLVSAFALVTVVSAQDSILSTLSTTCVSALKGLLVAPEAQCLNAGAFLSIAASGNIDVPSIATKWLTGLCATGSCSTASLTTIVQNVTAGCAQDVKTAFNIDISDPSVILPYVEQYYPSVRQIACLKDDSANTLCVPQTLTNLQNIIGPLGTDDLNMDTILADAQKIAASDYKNLACTSCAKQAYSVAAKVFPDPSLLASVNGSITDTCGASFTDGQNVTTVSQTAVNGQFEVKTTSRAVAGFSPITTAGAILVAISSAFTLLV</sequence>
<feature type="chain" id="PRO_5040405217" evidence="1">
    <location>
        <begin position="22"/>
        <end position="271"/>
    </location>
</feature>
<keyword evidence="1" id="KW-0732">Signal</keyword>
<dbReference type="PANTHER" id="PTHR34862:SF1">
    <property type="entry name" value="SPARK DOMAIN-CONTAINING PROTEIN"/>
    <property type="match status" value="1"/>
</dbReference>
<dbReference type="AlphaFoldDB" id="A0A9P5YSB4"/>
<comment type="caution">
    <text evidence="2">The sequence shown here is derived from an EMBL/GenBank/DDBJ whole genome shotgun (WGS) entry which is preliminary data.</text>
</comment>
<protein>
    <submittedName>
        <fullName evidence="2">Uncharacterized protein</fullName>
    </submittedName>
</protein>
<evidence type="ECO:0000313" key="2">
    <source>
        <dbReference type="EMBL" id="KAF9474544.1"/>
    </source>
</evidence>
<dbReference type="Proteomes" id="UP000807469">
    <property type="component" value="Unassembled WGS sequence"/>
</dbReference>
<gene>
    <name evidence="2" type="ORF">BDN70DRAFT_884686</name>
</gene>
<organism evidence="2 3">
    <name type="scientific">Pholiota conissans</name>
    <dbReference type="NCBI Taxonomy" id="109636"/>
    <lineage>
        <taxon>Eukaryota</taxon>
        <taxon>Fungi</taxon>
        <taxon>Dikarya</taxon>
        <taxon>Basidiomycota</taxon>
        <taxon>Agaricomycotina</taxon>
        <taxon>Agaricomycetes</taxon>
        <taxon>Agaricomycetidae</taxon>
        <taxon>Agaricales</taxon>
        <taxon>Agaricineae</taxon>
        <taxon>Strophariaceae</taxon>
        <taxon>Pholiota</taxon>
    </lineage>
</organism>
<accession>A0A9P5YSB4</accession>
<name>A0A9P5YSB4_9AGAR</name>
<evidence type="ECO:0000313" key="3">
    <source>
        <dbReference type="Proteomes" id="UP000807469"/>
    </source>
</evidence>
<dbReference type="OrthoDB" id="2536450at2759"/>
<dbReference type="PANTHER" id="PTHR34862">
    <property type="entry name" value="SPARK DOMAIN-CONTAINING PROTEIN"/>
    <property type="match status" value="1"/>
</dbReference>
<feature type="signal peptide" evidence="1">
    <location>
        <begin position="1"/>
        <end position="21"/>
    </location>
</feature>